<comment type="caution">
    <text evidence="1">The sequence shown here is derived from an EMBL/GenBank/DDBJ whole genome shotgun (WGS) entry which is preliminary data.</text>
</comment>
<sequence length="396" mass="43840">MKLFDSPMIKKLILILLVFYFPSTYAQIIKTDVLVIGGSASGVAAAMQSARSKAKTVLAEEDSLSGTPILKKMMDSVKNLTVYTNSTFSGIKKENEFWEVKISENGKDKIIRARVVIDATPQGNVTSFAKATFSRLDSLLNKPGSGSYRTSIAMGGGLQWERNNGTSASDDDYPPFPIYTIPMKAVIANGTDNLLVAEALFPSSKHLRYLANKTTLGQGVGAVAAYCAFFKTSTKNLKVRIIQGEILDFKGALLPFFDIPETDHDWRAIQQVGATGLIKGESGDSGCDFMPDAPVMTERIKPVLTEIYSRAFLWFNKEKPGEKFTVANTLSLISDYTLTDPLVLNARIKSDWKTRYKFTLDFDINRSITRREFAVLINRYLNPFARTVDLNGNLVN</sequence>
<dbReference type="RefSeq" id="WP_096355481.1">
    <property type="nucleotide sequence ID" value="NZ_JACHWX010000011.1"/>
</dbReference>
<dbReference type="OrthoDB" id="615715at2"/>
<organism evidence="1 2">
    <name type="scientific">Mucilaginibacter gotjawali</name>
    <dbReference type="NCBI Taxonomy" id="1550579"/>
    <lineage>
        <taxon>Bacteria</taxon>
        <taxon>Pseudomonadati</taxon>
        <taxon>Bacteroidota</taxon>
        <taxon>Sphingobacteriia</taxon>
        <taxon>Sphingobacteriales</taxon>
        <taxon>Sphingobacteriaceae</taxon>
        <taxon>Mucilaginibacter</taxon>
    </lineage>
</organism>
<evidence type="ECO:0000313" key="2">
    <source>
        <dbReference type="Proteomes" id="UP000539265"/>
    </source>
</evidence>
<dbReference type="Proteomes" id="UP000539265">
    <property type="component" value="Unassembled WGS sequence"/>
</dbReference>
<gene>
    <name evidence="1" type="ORF">FHS11_003575</name>
</gene>
<dbReference type="Pfam" id="PF12831">
    <property type="entry name" value="FAD_oxidored"/>
    <property type="match status" value="1"/>
</dbReference>
<reference evidence="1" key="1">
    <citation type="submission" date="2020-08" db="EMBL/GenBank/DDBJ databases">
        <title>Genomic Encyclopedia of Type Strains, Phase III (KMG-III): the genomes of soil and plant-associated and newly described type strains.</title>
        <authorList>
            <person name="Whitman W."/>
        </authorList>
    </citation>
    <scope>NUCLEOTIDE SEQUENCE [LARGE SCALE GENOMIC DNA]</scope>
    <source>
        <strain evidence="1">CECT 8628</strain>
    </source>
</reference>
<evidence type="ECO:0000313" key="1">
    <source>
        <dbReference type="EMBL" id="MBB3057147.1"/>
    </source>
</evidence>
<dbReference type="AlphaFoldDB" id="A0A839SL13"/>
<protein>
    <recommendedName>
        <fullName evidence="3">FAD dependent oxidoreductase</fullName>
    </recommendedName>
</protein>
<dbReference type="EMBL" id="JACHWX010000011">
    <property type="protein sequence ID" value="MBB3057147.1"/>
    <property type="molecule type" value="Genomic_DNA"/>
</dbReference>
<name>A0A839SL13_9SPHI</name>
<keyword evidence="2" id="KW-1185">Reference proteome</keyword>
<dbReference type="Gene3D" id="3.50.50.60">
    <property type="entry name" value="FAD/NAD(P)-binding domain"/>
    <property type="match status" value="1"/>
</dbReference>
<evidence type="ECO:0008006" key="3">
    <source>
        <dbReference type="Google" id="ProtNLM"/>
    </source>
</evidence>
<proteinExistence type="predicted"/>
<dbReference type="SUPFAM" id="SSF51905">
    <property type="entry name" value="FAD/NAD(P)-binding domain"/>
    <property type="match status" value="1"/>
</dbReference>
<accession>A0A839SL13</accession>
<dbReference type="InterPro" id="IPR036188">
    <property type="entry name" value="FAD/NAD-bd_sf"/>
</dbReference>